<evidence type="ECO:0000259" key="2">
    <source>
        <dbReference type="Pfam" id="PF02657"/>
    </source>
</evidence>
<protein>
    <submittedName>
        <fullName evidence="3">SufE family protein</fullName>
    </submittedName>
</protein>
<dbReference type="SUPFAM" id="SSF82649">
    <property type="entry name" value="SufE/NifU"/>
    <property type="match status" value="1"/>
</dbReference>
<dbReference type="PANTHER" id="PTHR43597">
    <property type="entry name" value="SULFUR ACCEPTOR PROTEIN CSDE"/>
    <property type="match status" value="1"/>
</dbReference>
<dbReference type="Pfam" id="PF02657">
    <property type="entry name" value="SufE"/>
    <property type="match status" value="1"/>
</dbReference>
<dbReference type="Proteomes" id="UP001236258">
    <property type="component" value="Unassembled WGS sequence"/>
</dbReference>
<evidence type="ECO:0000256" key="1">
    <source>
        <dbReference type="ARBA" id="ARBA00010282"/>
    </source>
</evidence>
<dbReference type="Gene3D" id="3.90.1010.10">
    <property type="match status" value="1"/>
</dbReference>
<feature type="domain" description="Fe-S metabolism associated" evidence="2">
    <location>
        <begin position="30"/>
        <end position="145"/>
    </location>
</feature>
<proteinExistence type="inferred from homology"/>
<dbReference type="PANTHER" id="PTHR43597:SF5">
    <property type="entry name" value="SUFE-LIKE PROTEIN 2, CHLOROPLASTIC"/>
    <property type="match status" value="1"/>
</dbReference>
<evidence type="ECO:0000313" key="4">
    <source>
        <dbReference type="Proteomes" id="UP001236258"/>
    </source>
</evidence>
<accession>A0ABT9GQ81</accession>
<dbReference type="EMBL" id="JAUZVY010000002">
    <property type="protein sequence ID" value="MDP4528940.1"/>
    <property type="molecule type" value="Genomic_DNA"/>
</dbReference>
<sequence>MTFQLTDTINSTQAALNQLQQELPVLMQPGQWQERYRFLMQQAKRLPQIPEQHRPNSGLIAGCESRAWLLHYHNQSSDQHFFLFESDARIVKSLLAVLLCQINGMTTKELKATDIEHCLQRLHLTQHLSQSRARGLTAVIKRLQSIQQS</sequence>
<evidence type="ECO:0000313" key="3">
    <source>
        <dbReference type="EMBL" id="MDP4528940.1"/>
    </source>
</evidence>
<organism evidence="3 4">
    <name type="scientific">Alkalimonas delamerensis</name>
    <dbReference type="NCBI Taxonomy" id="265981"/>
    <lineage>
        <taxon>Bacteria</taxon>
        <taxon>Pseudomonadati</taxon>
        <taxon>Pseudomonadota</taxon>
        <taxon>Gammaproteobacteria</taxon>
        <taxon>Alkalimonas</taxon>
    </lineage>
</organism>
<comment type="caution">
    <text evidence="3">The sequence shown here is derived from an EMBL/GenBank/DDBJ whole genome shotgun (WGS) entry which is preliminary data.</text>
</comment>
<reference evidence="3 4" key="1">
    <citation type="submission" date="2023-08" db="EMBL/GenBank/DDBJ databases">
        <authorList>
            <person name="Joshi A."/>
            <person name="Thite S."/>
        </authorList>
    </citation>
    <scope>NUCLEOTIDE SEQUENCE [LARGE SCALE GENOMIC DNA]</scope>
    <source>
        <strain evidence="3 4">1E1</strain>
    </source>
</reference>
<dbReference type="InterPro" id="IPR003808">
    <property type="entry name" value="Fe-S_metab-assoc_dom"/>
</dbReference>
<dbReference type="RefSeq" id="WP_305945028.1">
    <property type="nucleotide sequence ID" value="NZ_JAUZVY010000002.1"/>
</dbReference>
<name>A0ABT9GQ81_9GAMM</name>
<keyword evidence="4" id="KW-1185">Reference proteome</keyword>
<gene>
    <name evidence="3" type="ORF">Q3O59_07855</name>
</gene>
<comment type="similarity">
    <text evidence="1">Belongs to the SufE family.</text>
</comment>